<dbReference type="PANTHER" id="PTHR43537:SF24">
    <property type="entry name" value="GLUCONATE OPERON TRANSCRIPTIONAL REPRESSOR"/>
    <property type="match status" value="1"/>
</dbReference>
<feature type="domain" description="HTH gntR-type" evidence="4">
    <location>
        <begin position="41"/>
        <end position="108"/>
    </location>
</feature>
<reference evidence="6" key="1">
    <citation type="submission" date="2016-10" db="EMBL/GenBank/DDBJ databases">
        <authorList>
            <person name="Varghese N."/>
            <person name="Submissions S."/>
        </authorList>
    </citation>
    <scope>NUCLEOTIDE SEQUENCE [LARGE SCALE GENOMIC DNA]</scope>
    <source>
        <strain evidence="6">DUS833</strain>
    </source>
</reference>
<dbReference type="InterPro" id="IPR008920">
    <property type="entry name" value="TF_FadR/GntR_C"/>
</dbReference>
<dbReference type="GO" id="GO:0003700">
    <property type="term" value="F:DNA-binding transcription factor activity"/>
    <property type="evidence" value="ECO:0007669"/>
    <property type="project" value="InterPro"/>
</dbReference>
<dbReference type="STRING" id="157910.SAMN05445850_3987"/>
<evidence type="ECO:0000313" key="5">
    <source>
        <dbReference type="EMBL" id="SDR43761.1"/>
    </source>
</evidence>
<evidence type="ECO:0000259" key="4">
    <source>
        <dbReference type="PROSITE" id="PS50949"/>
    </source>
</evidence>
<keyword evidence="6" id="KW-1185">Reference proteome</keyword>
<proteinExistence type="predicted"/>
<sequence length="273" mass="29539">MVDLKHAREPVSIDVDVAKVAKMTEYMHTASVDPIEVLRRHSLTTLVRDEIERHIVGGMLAPGDKLNEADWAARLQVSRGPVREAFRALEQAGLVRTEKNRGVFVRTVSLAEADEIYAVRAVLEEGACRMLASSIDAGKLAVLRDWVDAMRAALASHDHDAYARANVAFHDALVAAAGNTKLYDTYRRLVSELSLFRRAALVVQADAMARSLAEHRAILTALASRDAEQAAQLMRAHVQGGLQRAHAACEAAGDAAHEQRLPAGAGAAGSRGR</sequence>
<evidence type="ECO:0000256" key="1">
    <source>
        <dbReference type="ARBA" id="ARBA00023015"/>
    </source>
</evidence>
<keyword evidence="2" id="KW-0238">DNA-binding</keyword>
<name>A0A1H1J1B8_9BURK</name>
<protein>
    <submittedName>
        <fullName evidence="5">Transcriptional regulator, GntR family</fullName>
    </submittedName>
</protein>
<dbReference type="InterPro" id="IPR017723">
    <property type="entry name" value="Tscrpt_reg_AEP_util-assoc"/>
</dbReference>
<dbReference type="Pfam" id="PF07729">
    <property type="entry name" value="FCD"/>
    <property type="match status" value="1"/>
</dbReference>
<dbReference type="SUPFAM" id="SSF46785">
    <property type="entry name" value="Winged helix' DNA-binding domain"/>
    <property type="match status" value="1"/>
</dbReference>
<accession>A0A1H1J1B8</accession>
<evidence type="ECO:0000256" key="3">
    <source>
        <dbReference type="ARBA" id="ARBA00023163"/>
    </source>
</evidence>
<dbReference type="EMBL" id="FNKX01000002">
    <property type="protein sequence ID" value="SDR43761.1"/>
    <property type="molecule type" value="Genomic_DNA"/>
</dbReference>
<gene>
    <name evidence="5" type="ORF">SAMN05445850_3987</name>
</gene>
<dbReference type="SMART" id="SM00895">
    <property type="entry name" value="FCD"/>
    <property type="match status" value="1"/>
</dbReference>
<dbReference type="InterPro" id="IPR011711">
    <property type="entry name" value="GntR_C"/>
</dbReference>
<dbReference type="InterPro" id="IPR000524">
    <property type="entry name" value="Tscrpt_reg_HTH_GntR"/>
</dbReference>
<dbReference type="InterPro" id="IPR036390">
    <property type="entry name" value="WH_DNA-bd_sf"/>
</dbReference>
<dbReference type="GO" id="GO:0003677">
    <property type="term" value="F:DNA binding"/>
    <property type="evidence" value="ECO:0007669"/>
    <property type="project" value="UniProtKB-KW"/>
</dbReference>
<dbReference type="AlphaFoldDB" id="A0A1H1J1B8"/>
<dbReference type="CDD" id="cd07377">
    <property type="entry name" value="WHTH_GntR"/>
    <property type="match status" value="1"/>
</dbReference>
<evidence type="ECO:0000313" key="6">
    <source>
        <dbReference type="Proteomes" id="UP000199365"/>
    </source>
</evidence>
<dbReference type="Proteomes" id="UP000199365">
    <property type="component" value="Unassembled WGS sequence"/>
</dbReference>
<dbReference type="SMART" id="SM00345">
    <property type="entry name" value="HTH_GNTR"/>
    <property type="match status" value="1"/>
</dbReference>
<dbReference type="NCBIfam" id="TIGR03338">
    <property type="entry name" value="phnR_burk"/>
    <property type="match status" value="1"/>
</dbReference>
<dbReference type="Pfam" id="PF00392">
    <property type="entry name" value="GntR"/>
    <property type="match status" value="1"/>
</dbReference>
<dbReference type="Gene3D" id="1.10.10.10">
    <property type="entry name" value="Winged helix-like DNA-binding domain superfamily/Winged helix DNA-binding domain"/>
    <property type="match status" value="1"/>
</dbReference>
<organism evidence="5 6">
    <name type="scientific">Paraburkholderia tuberum</name>
    <dbReference type="NCBI Taxonomy" id="157910"/>
    <lineage>
        <taxon>Bacteria</taxon>
        <taxon>Pseudomonadati</taxon>
        <taxon>Pseudomonadota</taxon>
        <taxon>Betaproteobacteria</taxon>
        <taxon>Burkholderiales</taxon>
        <taxon>Burkholderiaceae</taxon>
        <taxon>Paraburkholderia</taxon>
    </lineage>
</organism>
<dbReference type="SUPFAM" id="SSF48008">
    <property type="entry name" value="GntR ligand-binding domain-like"/>
    <property type="match status" value="1"/>
</dbReference>
<dbReference type="PANTHER" id="PTHR43537">
    <property type="entry name" value="TRANSCRIPTIONAL REGULATOR, GNTR FAMILY"/>
    <property type="match status" value="1"/>
</dbReference>
<dbReference type="InterPro" id="IPR036388">
    <property type="entry name" value="WH-like_DNA-bd_sf"/>
</dbReference>
<dbReference type="PROSITE" id="PS50949">
    <property type="entry name" value="HTH_GNTR"/>
    <property type="match status" value="1"/>
</dbReference>
<keyword evidence="1" id="KW-0805">Transcription regulation</keyword>
<dbReference type="Gene3D" id="1.20.120.530">
    <property type="entry name" value="GntR ligand-binding domain-like"/>
    <property type="match status" value="1"/>
</dbReference>
<evidence type="ECO:0000256" key="2">
    <source>
        <dbReference type="ARBA" id="ARBA00023125"/>
    </source>
</evidence>
<keyword evidence="3" id="KW-0804">Transcription</keyword>